<proteinExistence type="predicted"/>
<name>A0A7M1XKN0_9SPIR</name>
<dbReference type="Proteomes" id="UP000593591">
    <property type="component" value="Chromosome"/>
</dbReference>
<dbReference type="InterPro" id="IPR013783">
    <property type="entry name" value="Ig-like_fold"/>
</dbReference>
<dbReference type="AlphaFoldDB" id="A0A7M1XKN0"/>
<dbReference type="PROSITE" id="PS51257">
    <property type="entry name" value="PROKAR_LIPOPROTEIN"/>
    <property type="match status" value="1"/>
</dbReference>
<evidence type="ECO:0000313" key="3">
    <source>
        <dbReference type="Proteomes" id="UP000593591"/>
    </source>
</evidence>
<evidence type="ECO:0008006" key="4">
    <source>
        <dbReference type="Google" id="ProtNLM"/>
    </source>
</evidence>
<dbReference type="EMBL" id="CP031517">
    <property type="protein sequence ID" value="QOS39555.1"/>
    <property type="molecule type" value="Genomic_DNA"/>
</dbReference>
<protein>
    <recommendedName>
        <fullName evidence="4">Cadherin domain-containing protein</fullName>
    </recommendedName>
</protein>
<gene>
    <name evidence="2" type="ORF">DYE49_03400</name>
</gene>
<accession>A0A7M1XKN0</accession>
<evidence type="ECO:0000256" key="1">
    <source>
        <dbReference type="SAM" id="SignalP"/>
    </source>
</evidence>
<feature type="chain" id="PRO_5032752153" description="Cadherin domain-containing protein" evidence="1">
    <location>
        <begin position="23"/>
        <end position="617"/>
    </location>
</feature>
<evidence type="ECO:0000313" key="2">
    <source>
        <dbReference type="EMBL" id="QOS39555.1"/>
    </source>
</evidence>
<feature type="signal peptide" evidence="1">
    <location>
        <begin position="1"/>
        <end position="22"/>
    </location>
</feature>
<dbReference type="KEGG" id="trc:DYE49_03400"/>
<keyword evidence="1" id="KW-0732">Signal</keyword>
<reference evidence="2 3" key="1">
    <citation type="submission" date="2018-08" db="EMBL/GenBank/DDBJ databases">
        <title>The first complete genome of Treponema rectale (CHPAT), a commensal spirochete of the bovine rectum.</title>
        <authorList>
            <person name="Staton G.J."/>
            <person name="Clegg S.R."/>
            <person name="Carter S.D."/>
            <person name="Radford A.D."/>
            <person name="Darby A."/>
            <person name="Hall N."/>
            <person name="Birtles R.J."/>
            <person name="Evans N.J."/>
        </authorList>
    </citation>
    <scope>NUCLEOTIDE SEQUENCE [LARGE SCALE GENOMIC DNA]</scope>
    <source>
        <strain evidence="2 3">CHPA</strain>
    </source>
</reference>
<dbReference type="Gene3D" id="2.60.40.10">
    <property type="entry name" value="Immunoglobulins"/>
    <property type="match status" value="1"/>
</dbReference>
<sequence length="617" mass="70679">MKFSKFCLLLLSLPLFFSCSHQSVKKSLPIDNDYNDVIQGKLNLHDDDISQYGKNVLPIGFHGSYPDSGIYEIGGKAGDESGKTCPAFDFSISNPNGTAVLVTLTFEEDPMQFPSSDQTQLLGFEVSYQENNQEIYINGLQEVNRLSEMFEPSIQNYELAKNIPTGFNFFIYHPQNALGLSIKMYPNRKLNYVRFHYAKNPIHVTNASIFLQKGSIDDSVNMKYDGSDVSRLDYTKKLGSHYEFNLISQYGKIYSKDYLLSQFIYKDEYDNTNEHVTTIVDEDDYFLLADKAPLGSKFDVRITAIDSSDNLSDILLHFTIADKCPPYIAKKKNEDISISYTVNLDEEFINTYFLVRDNYDEQVSLSIKDINNQDIDTHQTGLIKAKIIAIDSFNNKKEFPFSLERYDDQAPMITCSQEELILSPTQVMKSETLLSFFSATDEIDGDLNVSIVENTYSENSTKVGNYIFKVNVKDSSNNEAEKTLNIYVKDEEGPIFFAKGSFMTFAQGMIPEEKEIIESLIRQEVIPDKNYISSELVAGEEITNDLEIGEHEVTMQYFADDDTFEMVDLTIQVVDVKELGIQDITPEEEKNWWAKFCQWWIDLWNLIVSFFQSFLDF</sequence>
<organism evidence="2 3">
    <name type="scientific">Treponema rectale</name>
    <dbReference type="NCBI Taxonomy" id="744512"/>
    <lineage>
        <taxon>Bacteria</taxon>
        <taxon>Pseudomonadati</taxon>
        <taxon>Spirochaetota</taxon>
        <taxon>Spirochaetia</taxon>
        <taxon>Spirochaetales</taxon>
        <taxon>Treponemataceae</taxon>
        <taxon>Treponema</taxon>
    </lineage>
</organism>